<dbReference type="SUPFAM" id="SSF53300">
    <property type="entry name" value="vWA-like"/>
    <property type="match status" value="1"/>
</dbReference>
<gene>
    <name evidence="2" type="ORF">OESDEN_19085</name>
</gene>
<feature type="domain" description="VWFA" evidence="1">
    <location>
        <begin position="47"/>
        <end position="135"/>
    </location>
</feature>
<feature type="non-terminal residue" evidence="2">
    <location>
        <position position="135"/>
    </location>
</feature>
<dbReference type="InterPro" id="IPR036465">
    <property type="entry name" value="vWFA_dom_sf"/>
</dbReference>
<evidence type="ECO:0000313" key="2">
    <source>
        <dbReference type="EMBL" id="KHJ81229.1"/>
    </source>
</evidence>
<dbReference type="OrthoDB" id="6022609at2759"/>
<dbReference type="PANTHER" id="PTHR24020">
    <property type="entry name" value="COLLAGEN ALPHA"/>
    <property type="match status" value="1"/>
</dbReference>
<evidence type="ECO:0000259" key="1">
    <source>
        <dbReference type="PROSITE" id="PS50234"/>
    </source>
</evidence>
<dbReference type="InterPro" id="IPR002035">
    <property type="entry name" value="VWF_A"/>
</dbReference>
<dbReference type="Proteomes" id="UP000053660">
    <property type="component" value="Unassembled WGS sequence"/>
</dbReference>
<dbReference type="PROSITE" id="PS50234">
    <property type="entry name" value="VWFA"/>
    <property type="match status" value="1"/>
</dbReference>
<dbReference type="Pfam" id="PF00092">
    <property type="entry name" value="VWA"/>
    <property type="match status" value="1"/>
</dbReference>
<name>A0A0B1S8H6_OESDE</name>
<dbReference type="InterPro" id="IPR050525">
    <property type="entry name" value="ECM_Assembly_Org"/>
</dbReference>
<accession>A0A0B1S8H6</accession>
<protein>
    <recommendedName>
        <fullName evidence="1">VWFA domain-containing protein</fullName>
    </recommendedName>
</protein>
<dbReference type="EMBL" id="KN592338">
    <property type="protein sequence ID" value="KHJ81229.1"/>
    <property type="molecule type" value="Genomic_DNA"/>
</dbReference>
<dbReference type="AlphaFoldDB" id="A0A0B1S8H6"/>
<proteinExistence type="predicted"/>
<reference evidence="2 3" key="1">
    <citation type="submission" date="2014-03" db="EMBL/GenBank/DDBJ databases">
        <title>Draft genome of the hookworm Oesophagostomum dentatum.</title>
        <authorList>
            <person name="Mitreva M."/>
        </authorList>
    </citation>
    <scope>NUCLEOTIDE SEQUENCE [LARGE SCALE GENOMIC DNA]</scope>
    <source>
        <strain evidence="2 3">OD-Hann</strain>
    </source>
</reference>
<dbReference type="PANTHER" id="PTHR24020:SF84">
    <property type="entry name" value="VWFA DOMAIN-CONTAINING PROTEIN"/>
    <property type="match status" value="1"/>
</dbReference>
<keyword evidence="3" id="KW-1185">Reference proteome</keyword>
<evidence type="ECO:0000313" key="3">
    <source>
        <dbReference type="Proteomes" id="UP000053660"/>
    </source>
</evidence>
<sequence>MLLARDASKIVTNENLNKLEPQFDPFHGTEICEKIPSCVKGSDKPLDLVLLIDASESLDQLFKEQIRFAVERIVNNINIHPEAVRLALITYSGQTFVHFKFNSRDFGNNTAVINHLHTLRSIKGTTSTHLALEET</sequence>
<dbReference type="Gene3D" id="3.40.50.410">
    <property type="entry name" value="von Willebrand factor, type A domain"/>
    <property type="match status" value="1"/>
</dbReference>
<organism evidence="2 3">
    <name type="scientific">Oesophagostomum dentatum</name>
    <name type="common">Nodular worm</name>
    <dbReference type="NCBI Taxonomy" id="61180"/>
    <lineage>
        <taxon>Eukaryota</taxon>
        <taxon>Metazoa</taxon>
        <taxon>Ecdysozoa</taxon>
        <taxon>Nematoda</taxon>
        <taxon>Chromadorea</taxon>
        <taxon>Rhabditida</taxon>
        <taxon>Rhabditina</taxon>
        <taxon>Rhabditomorpha</taxon>
        <taxon>Strongyloidea</taxon>
        <taxon>Strongylidae</taxon>
        <taxon>Oesophagostomum</taxon>
    </lineage>
</organism>